<protein>
    <submittedName>
        <fullName evidence="4">Uncharacterized protein</fullName>
    </submittedName>
</protein>
<gene>
    <name evidence="4" type="primary">LOC105264968</name>
</gene>
<dbReference type="AlphaFoldDB" id="A0A9R1T0P5"/>
<dbReference type="RefSeq" id="XP_011300515.1">
    <property type="nucleotide sequence ID" value="XM_011302213.1"/>
</dbReference>
<feature type="signal peptide" evidence="2">
    <location>
        <begin position="1"/>
        <end position="26"/>
    </location>
</feature>
<feature type="chain" id="PRO_5040261746" evidence="2">
    <location>
        <begin position="27"/>
        <end position="264"/>
    </location>
</feature>
<sequence>MESMGAYCVKMWLLLLVAYLCSTVQCDPEPKRDFSFPNPGTPPFNPHGSPLPRPFPSPPKPWGPVDFPVRFRRSPQGSVQGGVTIPEHGRPQLNLDYNHKIIDDGKSTLNGFGGVSSPDLKHFQPHAGLNYEYRPNNDFFVRGQGSVQPLPGGRFDPQIGIGMGWRFRRSPQGGIQGGVTIPEHGRPQLNLDYNHKIIDDGKSTLNGFGGVSSPDLKHFQPHAGLNYEYRPNNDFFVRGQGSVQPLPGGRFDPQIGIGMGWRFR</sequence>
<evidence type="ECO:0000313" key="3">
    <source>
        <dbReference type="Proteomes" id="UP000694866"/>
    </source>
</evidence>
<proteinExistence type="predicted"/>
<evidence type="ECO:0000256" key="2">
    <source>
        <dbReference type="SAM" id="SignalP"/>
    </source>
</evidence>
<feature type="compositionally biased region" description="Pro residues" evidence="1">
    <location>
        <begin position="39"/>
        <end position="55"/>
    </location>
</feature>
<organism evidence="3 4">
    <name type="scientific">Fopius arisanus</name>
    <dbReference type="NCBI Taxonomy" id="64838"/>
    <lineage>
        <taxon>Eukaryota</taxon>
        <taxon>Metazoa</taxon>
        <taxon>Ecdysozoa</taxon>
        <taxon>Arthropoda</taxon>
        <taxon>Hexapoda</taxon>
        <taxon>Insecta</taxon>
        <taxon>Pterygota</taxon>
        <taxon>Neoptera</taxon>
        <taxon>Endopterygota</taxon>
        <taxon>Hymenoptera</taxon>
        <taxon>Apocrita</taxon>
        <taxon>Ichneumonoidea</taxon>
        <taxon>Braconidae</taxon>
        <taxon>Opiinae</taxon>
        <taxon>Fopius</taxon>
    </lineage>
</organism>
<accession>A0A9R1T0P5</accession>
<keyword evidence="2" id="KW-0732">Signal</keyword>
<name>A0A9R1T0P5_9HYME</name>
<evidence type="ECO:0000256" key="1">
    <source>
        <dbReference type="SAM" id="MobiDB-lite"/>
    </source>
</evidence>
<evidence type="ECO:0000313" key="4">
    <source>
        <dbReference type="RefSeq" id="XP_011300515.1"/>
    </source>
</evidence>
<dbReference type="KEGG" id="fas:105264968"/>
<reference evidence="4" key="1">
    <citation type="submission" date="2025-08" db="UniProtKB">
        <authorList>
            <consortium name="RefSeq"/>
        </authorList>
    </citation>
    <scope>IDENTIFICATION</scope>
    <source>
        <strain evidence="4">USDA-PBARC FA_bdor</strain>
        <tissue evidence="4">Whole organism</tissue>
    </source>
</reference>
<dbReference type="Proteomes" id="UP000694866">
    <property type="component" value="Unplaced"/>
</dbReference>
<keyword evidence="3" id="KW-1185">Reference proteome</keyword>
<dbReference type="GeneID" id="105264968"/>
<feature type="region of interest" description="Disordered" evidence="1">
    <location>
        <begin position="33"/>
        <end position="55"/>
    </location>
</feature>
<dbReference type="OrthoDB" id="7697296at2759"/>